<dbReference type="NCBIfam" id="NF003767">
    <property type="entry name" value="PRK05363.1"/>
    <property type="match status" value="1"/>
</dbReference>
<protein>
    <recommendedName>
        <fullName evidence="5">Protein-methionine-sulfoxide reductase catalytic subunit MsrP</fullName>
        <ecNumber evidence="5">1.8.5.-</ecNumber>
    </recommendedName>
</protein>
<comment type="similarity">
    <text evidence="5">Belongs to the MsrP family.</text>
</comment>
<dbReference type="GO" id="GO:0016672">
    <property type="term" value="F:oxidoreductase activity, acting on a sulfur group of donors, quinone or similar compound as acceptor"/>
    <property type="evidence" value="ECO:0007669"/>
    <property type="project" value="UniProtKB-UniRule"/>
</dbReference>
<dbReference type="OrthoDB" id="9795587at2"/>
<keyword evidence="1 5" id="KW-0500">Molybdenum</keyword>
<sequence length="321" mass="36314">MARTLIDTENNTTPQSAFLNRRQIIQGAGALALTTVGGSYSMAAQSTAPTWLDKKIASTVYRSYNAGEPLTDAQDAKQYNNFYEFGTGKGDPAKYADEFNPYPWRIEVGGECDNPGVISLEDLISSQSLEERIYRMRCVEAWSMVLPWTGIELGKVLRQFQPNSRAKYVAFETIIRKDEMRGQKDPFSFIDWPYVEGLRIDEAMHPLAFLAVGMYGEALPVQNGAPIRLVVPWKYGFKSIKSIVRIRFVDEQPPTTWNLSNAKEYGFYSNVNPGRSHPRWSQATERRIGANGKIERIPSQLFNGYPEVASLYDKMDLGLFF</sequence>
<comment type="catalytic activity">
    <reaction evidence="5">
        <text>L-methionyl-[protein] + a quinone + H2O = L-methionyl-(S)-S-oxide-[protein] + a quinol</text>
        <dbReference type="Rhea" id="RHEA:51292"/>
        <dbReference type="Rhea" id="RHEA-COMP:12313"/>
        <dbReference type="Rhea" id="RHEA-COMP:12315"/>
        <dbReference type="ChEBI" id="CHEBI:15377"/>
        <dbReference type="ChEBI" id="CHEBI:16044"/>
        <dbReference type="ChEBI" id="CHEBI:24646"/>
        <dbReference type="ChEBI" id="CHEBI:44120"/>
        <dbReference type="ChEBI" id="CHEBI:132124"/>
    </reaction>
</comment>
<keyword evidence="2 5" id="KW-0479">Metal-binding</keyword>
<dbReference type="InterPro" id="IPR036374">
    <property type="entry name" value="OxRdtase_Mopterin-bd_sf"/>
</dbReference>
<feature type="binding site" evidence="5">
    <location>
        <position position="80"/>
    </location>
    <ligand>
        <name>Mo-molybdopterin</name>
        <dbReference type="ChEBI" id="CHEBI:71302"/>
    </ligand>
</feature>
<dbReference type="EMBL" id="CP011797">
    <property type="protein sequence ID" value="ATX75610.1"/>
    <property type="molecule type" value="Genomic_DNA"/>
</dbReference>
<accession>A0A2K8KKZ0</accession>
<dbReference type="Proteomes" id="UP000229757">
    <property type="component" value="Chromosome"/>
</dbReference>
<evidence type="ECO:0000256" key="2">
    <source>
        <dbReference type="ARBA" id="ARBA00022723"/>
    </source>
</evidence>
<feature type="binding site" evidence="5">
    <location>
        <begin position="83"/>
        <end position="84"/>
    </location>
    <ligand>
        <name>Mo-molybdopterin</name>
        <dbReference type="ChEBI" id="CHEBI:71302"/>
    </ligand>
</feature>
<feature type="domain" description="Oxidoreductase molybdopterin-binding" evidence="6">
    <location>
        <begin position="99"/>
        <end position="257"/>
    </location>
</feature>
<dbReference type="HAMAP" id="MF_01206">
    <property type="entry name" value="MsrP"/>
    <property type="match status" value="1"/>
</dbReference>
<comment type="catalytic activity">
    <reaction evidence="5">
        <text>L-methionyl-[protein] + a quinone + H2O = L-methionyl-(R)-S-oxide-[protein] + a quinol</text>
        <dbReference type="Rhea" id="RHEA:51296"/>
        <dbReference type="Rhea" id="RHEA-COMP:12313"/>
        <dbReference type="Rhea" id="RHEA-COMP:12314"/>
        <dbReference type="ChEBI" id="CHEBI:15377"/>
        <dbReference type="ChEBI" id="CHEBI:16044"/>
        <dbReference type="ChEBI" id="CHEBI:24646"/>
        <dbReference type="ChEBI" id="CHEBI:45764"/>
        <dbReference type="ChEBI" id="CHEBI:132124"/>
    </reaction>
</comment>
<dbReference type="InterPro" id="IPR006311">
    <property type="entry name" value="TAT_signal"/>
</dbReference>
<feature type="binding site" evidence="5">
    <location>
        <position position="228"/>
    </location>
    <ligand>
        <name>Mo-molybdopterin</name>
        <dbReference type="ChEBI" id="CHEBI:71302"/>
    </ligand>
</feature>
<dbReference type="GO" id="GO:0030091">
    <property type="term" value="P:protein repair"/>
    <property type="evidence" value="ECO:0007669"/>
    <property type="project" value="UniProtKB-UniRule"/>
</dbReference>
<dbReference type="GO" id="GO:0046872">
    <property type="term" value="F:metal ion binding"/>
    <property type="evidence" value="ECO:0007669"/>
    <property type="project" value="UniProtKB-KW"/>
</dbReference>
<dbReference type="RefSeq" id="WP_100256004.1">
    <property type="nucleotide sequence ID" value="NZ_CP011797.1"/>
</dbReference>
<name>A0A2K8KKZ0_9GAMM</name>
<evidence type="ECO:0000256" key="1">
    <source>
        <dbReference type="ARBA" id="ARBA00022505"/>
    </source>
</evidence>
<keyword evidence="3 5" id="KW-0732">Signal</keyword>
<comment type="function">
    <text evidence="5">Part of the MsrPQ system that repairs oxidized periplasmic proteins containing methionine sulfoxide residues (Met-O), using respiratory chain electrons. Thus protects these proteins from oxidative-stress damage caused by reactive species of oxygen and chlorine generated by the host defense mechanisms. MsrPQ is essential for the maintenance of envelope integrity under bleach stress, rescuing a wide series of structurally unrelated periplasmic proteins from methionine oxidation. The catalytic subunit MsrP is non-stereospecific, being able to reduce both (R-) and (S-) diastereoisomers of methionine sulfoxide.</text>
</comment>
<feature type="binding site" evidence="5">
    <location>
        <position position="173"/>
    </location>
    <ligand>
        <name>Mo-molybdopterin</name>
        <dbReference type="ChEBI" id="CHEBI:71302"/>
    </ligand>
</feature>
<dbReference type="InterPro" id="IPR022867">
    <property type="entry name" value="MsrP"/>
</dbReference>
<dbReference type="EC" id="1.8.5.-" evidence="5"/>
<dbReference type="Pfam" id="PF00174">
    <property type="entry name" value="Oxidored_molyb"/>
    <property type="match status" value="1"/>
</dbReference>
<comment type="PTM">
    <text evidence="5">Predicted to be exported by the Tat system. The position of the signal peptide cleavage has not been experimentally proven.</text>
</comment>
<keyword evidence="4 5" id="KW-0560">Oxidoreductase</keyword>
<dbReference type="InterPro" id="IPR000572">
    <property type="entry name" value="OxRdtase_Mopterin-bd_dom"/>
</dbReference>
<reference evidence="7 8" key="1">
    <citation type="journal article" date="2017" name="Environ. Microbiol.">
        <title>Genomic and physiological analyses of 'Reinekea forsetii' reveal a versatile opportunistic lifestyle during spring algae blooms.</title>
        <authorList>
            <person name="Avci B."/>
            <person name="Hahnke R.L."/>
            <person name="Chafee M."/>
            <person name="Fischer T."/>
            <person name="Gruber-Vodicka H."/>
            <person name="Tegetmeyer H.E."/>
            <person name="Harder J."/>
            <person name="Fuchs B.M."/>
            <person name="Amann R.I."/>
            <person name="Teeling H."/>
        </authorList>
    </citation>
    <scope>NUCLEOTIDE SEQUENCE [LARGE SCALE GENOMIC DNA]</scope>
    <source>
        <strain evidence="7 8">Hel1_31_D35</strain>
    </source>
</reference>
<dbReference type="KEGG" id="rfo:REIFOR_00435"/>
<evidence type="ECO:0000313" key="7">
    <source>
        <dbReference type="EMBL" id="ATX75610.1"/>
    </source>
</evidence>
<evidence type="ECO:0000313" key="8">
    <source>
        <dbReference type="Proteomes" id="UP000229757"/>
    </source>
</evidence>
<evidence type="ECO:0000256" key="4">
    <source>
        <dbReference type="ARBA" id="ARBA00023002"/>
    </source>
</evidence>
<dbReference type="PROSITE" id="PS51318">
    <property type="entry name" value="TAT"/>
    <property type="match status" value="1"/>
</dbReference>
<gene>
    <name evidence="7" type="primary">yedY</name>
    <name evidence="5" type="synonym">msrP</name>
    <name evidence="7" type="ORF">REIFOR_00435</name>
</gene>
<dbReference type="GO" id="GO:0043546">
    <property type="term" value="F:molybdopterin cofactor binding"/>
    <property type="evidence" value="ECO:0007669"/>
    <property type="project" value="UniProtKB-UniRule"/>
</dbReference>
<evidence type="ECO:0000256" key="3">
    <source>
        <dbReference type="ARBA" id="ARBA00022729"/>
    </source>
</evidence>
<feature type="binding site" evidence="5">
    <location>
        <position position="138"/>
    </location>
    <ligand>
        <name>Mo-molybdopterin</name>
        <dbReference type="ChEBI" id="CHEBI:71302"/>
    </ligand>
    <ligandPart>
        <name>Mo</name>
        <dbReference type="ChEBI" id="CHEBI:28685"/>
    </ligandPart>
</feature>
<dbReference type="PANTHER" id="PTHR43032:SF3">
    <property type="entry name" value="PROTEIN-METHIONINE-SULFOXIDE REDUCTASE CATALYTIC SUBUNIT MSRP"/>
    <property type="match status" value="1"/>
</dbReference>
<feature type="binding site" evidence="5">
    <location>
        <position position="223"/>
    </location>
    <ligand>
        <name>Mo-molybdopterin</name>
        <dbReference type="ChEBI" id="CHEBI:71302"/>
    </ligand>
</feature>
<comment type="cofactor">
    <cofactor evidence="5">
        <name>Mo-molybdopterin</name>
        <dbReference type="ChEBI" id="CHEBI:71302"/>
    </cofactor>
    <text evidence="5">Binds 1 Mo-molybdopterin (Mo-MPT) cofactor per subunit.</text>
</comment>
<keyword evidence="8" id="KW-1185">Reference proteome</keyword>
<organism evidence="7 8">
    <name type="scientific">Reinekea forsetii</name>
    <dbReference type="NCBI Taxonomy" id="1336806"/>
    <lineage>
        <taxon>Bacteria</taxon>
        <taxon>Pseudomonadati</taxon>
        <taxon>Pseudomonadota</taxon>
        <taxon>Gammaproteobacteria</taxon>
        <taxon>Oceanospirillales</taxon>
        <taxon>Saccharospirillaceae</taxon>
        <taxon>Reinekea</taxon>
    </lineage>
</organism>
<dbReference type="SUPFAM" id="SSF56524">
    <property type="entry name" value="Oxidoreductase molybdopterin-binding domain"/>
    <property type="match status" value="1"/>
</dbReference>
<proteinExistence type="inferred from homology"/>
<evidence type="ECO:0000259" key="6">
    <source>
        <dbReference type="Pfam" id="PF00174"/>
    </source>
</evidence>
<dbReference type="AlphaFoldDB" id="A0A2K8KKZ0"/>
<feature type="binding site" evidence="5">
    <location>
        <begin position="239"/>
        <end position="241"/>
    </location>
    <ligand>
        <name>Mo-molybdopterin</name>
        <dbReference type="ChEBI" id="CHEBI:71302"/>
    </ligand>
</feature>
<evidence type="ECO:0000256" key="5">
    <source>
        <dbReference type="HAMAP-Rule" id="MF_01206"/>
    </source>
</evidence>
<dbReference type="Gene3D" id="3.90.420.10">
    <property type="entry name" value="Oxidoreductase, molybdopterin-binding domain"/>
    <property type="match status" value="1"/>
</dbReference>
<dbReference type="PANTHER" id="PTHR43032">
    <property type="entry name" value="PROTEIN-METHIONINE-SULFOXIDE REDUCTASE"/>
    <property type="match status" value="1"/>
</dbReference>
<comment type="subunit">
    <text evidence="5">Heterodimer of a catalytic subunit (MsrP) and a heme-binding subunit (MsrQ).</text>
</comment>